<sequence length="539" mass="57623">MKILVVSNFFPPHFVGGAEIVAFQLAQALAARGHSVRVFAGDASRNQPGYDTTDDLHEGLPVRRVALTHKDFQAGGNDVAHPEVDALFGELLDTWRPDLVHAHHLLGLSLGIVRSAHARGVPVYMTLHDHWGFCFNSTRITSAGQLCHDTSRCATDCRAFITAGEQPLPLSFRQDYIRWQLQAVTGFILPSHYLANTYRAAGLPTDRVHVIPNGIDLQRFSHPAPAPRSAGTEARLRILFIGYMGPHKGVPQLLEALARLPGRRLQVDFVGAGHALSDYRRALAASAPAVSAKFWGRLPNADVAHRLAQADVLVLPSVCPENQPVSITEAMACGLPVVASRIGGIPELVEHQVTGLLATAGDAAALAACLQHYLDHPAQLAAHGAAARARIQAFALSAQVDQLEALFAAPVPPPPAALAVACHGRPHASTFDHVRRAFDAPPFAALGKPGAPAWVPAQWLAPQQAGLLWVADAPGRQAALARIKAYRAAAKPVLLDERNVRLLRQLDDAVLICRGAHEHALAFKALLGPIAISSPALVP</sequence>
<dbReference type="InterPro" id="IPR050194">
    <property type="entry name" value="Glycosyltransferase_grp1"/>
</dbReference>
<accession>S9ZM97</accession>
<protein>
    <recommendedName>
        <fullName evidence="1">Glycosyltransferase subfamily 4-like N-terminal domain-containing protein</fullName>
    </recommendedName>
</protein>
<dbReference type="Proteomes" id="UP000015455">
    <property type="component" value="Unassembled WGS sequence"/>
</dbReference>
<dbReference type="SUPFAM" id="SSF53756">
    <property type="entry name" value="UDP-Glycosyltransferase/glycogen phosphorylase"/>
    <property type="match status" value="1"/>
</dbReference>
<dbReference type="GO" id="GO:0016757">
    <property type="term" value="F:glycosyltransferase activity"/>
    <property type="evidence" value="ECO:0007669"/>
    <property type="project" value="TreeGrafter"/>
</dbReference>
<dbReference type="Pfam" id="PF13439">
    <property type="entry name" value="Glyco_transf_4"/>
    <property type="match status" value="1"/>
</dbReference>
<feature type="domain" description="Glycosyltransferase subfamily 4-like N-terminal" evidence="1">
    <location>
        <begin position="15"/>
        <end position="219"/>
    </location>
</feature>
<gene>
    <name evidence="2" type="ORF">M622_18225</name>
</gene>
<evidence type="ECO:0000259" key="1">
    <source>
        <dbReference type="Pfam" id="PF13439"/>
    </source>
</evidence>
<dbReference type="PATRIC" id="fig|1348657.5.peg.2907"/>
<dbReference type="STRING" id="1348657.M622_18225"/>
<dbReference type="Pfam" id="PF13692">
    <property type="entry name" value="Glyco_trans_1_4"/>
    <property type="match status" value="1"/>
</dbReference>
<evidence type="ECO:0000313" key="2">
    <source>
        <dbReference type="EMBL" id="EPZ14617.1"/>
    </source>
</evidence>
<keyword evidence="3" id="KW-1185">Reference proteome</keyword>
<dbReference type="EMBL" id="ATJV01000075">
    <property type="protein sequence ID" value="EPZ14617.1"/>
    <property type="molecule type" value="Genomic_DNA"/>
</dbReference>
<dbReference type="eggNOG" id="COG0438">
    <property type="taxonomic scope" value="Bacteria"/>
</dbReference>
<proteinExistence type="predicted"/>
<dbReference type="PANTHER" id="PTHR45947:SF3">
    <property type="entry name" value="SULFOQUINOVOSYL TRANSFERASE SQD2"/>
    <property type="match status" value="1"/>
</dbReference>
<dbReference type="OrthoDB" id="9802525at2"/>
<dbReference type="InterPro" id="IPR028098">
    <property type="entry name" value="Glyco_trans_4-like_N"/>
</dbReference>
<name>S9ZM97_9RHOO</name>
<evidence type="ECO:0000313" key="3">
    <source>
        <dbReference type="Proteomes" id="UP000015455"/>
    </source>
</evidence>
<reference evidence="2 3" key="1">
    <citation type="submission" date="2013-06" db="EMBL/GenBank/DDBJ databases">
        <title>Draft genome sequence of Thauera terpenica.</title>
        <authorList>
            <person name="Liu B."/>
            <person name="Frostegard A.H."/>
            <person name="Shapleigh J.P."/>
        </authorList>
    </citation>
    <scope>NUCLEOTIDE SEQUENCE [LARGE SCALE GENOMIC DNA]</scope>
    <source>
        <strain evidence="2 3">58Eu</strain>
    </source>
</reference>
<dbReference type="RefSeq" id="WP_021250311.1">
    <property type="nucleotide sequence ID" value="NZ_ATJV01000075.1"/>
</dbReference>
<dbReference type="AlphaFoldDB" id="S9ZM97"/>
<dbReference type="PANTHER" id="PTHR45947">
    <property type="entry name" value="SULFOQUINOVOSYL TRANSFERASE SQD2"/>
    <property type="match status" value="1"/>
</dbReference>
<dbReference type="Gene3D" id="3.40.50.2000">
    <property type="entry name" value="Glycogen Phosphorylase B"/>
    <property type="match status" value="2"/>
</dbReference>
<comment type="caution">
    <text evidence="2">The sequence shown here is derived from an EMBL/GenBank/DDBJ whole genome shotgun (WGS) entry which is preliminary data.</text>
</comment>
<organism evidence="2 3">
    <name type="scientific">Thauera terpenica 58Eu</name>
    <dbReference type="NCBI Taxonomy" id="1348657"/>
    <lineage>
        <taxon>Bacteria</taxon>
        <taxon>Pseudomonadati</taxon>
        <taxon>Pseudomonadota</taxon>
        <taxon>Betaproteobacteria</taxon>
        <taxon>Rhodocyclales</taxon>
        <taxon>Zoogloeaceae</taxon>
        <taxon>Thauera</taxon>
    </lineage>
</organism>